<evidence type="ECO:0000313" key="5">
    <source>
        <dbReference type="EMBL" id="CAA0809011.1"/>
    </source>
</evidence>
<reference evidence="5" key="1">
    <citation type="submission" date="2019-12" db="EMBL/GenBank/DDBJ databases">
        <authorList>
            <person name="Scholes J."/>
        </authorList>
    </citation>
    <scope>NUCLEOTIDE SEQUENCE</scope>
</reference>
<dbReference type="PROSITE" id="PS50985">
    <property type="entry name" value="GRAS"/>
    <property type="match status" value="1"/>
</dbReference>
<keyword evidence="6" id="KW-1185">Reference proteome</keyword>
<dbReference type="OrthoDB" id="47276at2759"/>
<sequence length="610" mass="70042">MASNSKGHLDSSNGFGLENQSVAVFSKEDDKKVARETNQHVQGPFNSSNELPMQNQSTVEYSDLEVGNEPTWEIASSDGIVVDKNPFQEQNAGGIHVMLGQAFPNENGDNYGSCDSPGEILRYIDQVLMEEDLEGLTNMLQESSDFKAKVKSFYERIIHAPEQRERKITAKLRQTIAKKIQLQNCPQFTFHNEFNNGLTDECDDSCIYTCGSIEKNLLDYMTDLKISTSKRMEKYGVKGRPFRKKQKKKEEVIEFTDLLITCAQSISLGDHRSSKELLGKIRKHSFPYGDGNQRMAYYFANGLEACMNGTGSQIYKSLVNERKDPSDYLRAFFMSLISSSLINIPNLVLNQLIMWPALIRRLSKREGGPPKLKITGVDFPQSGPWPAEQAEETGRRLAMYAEMFSVPFEYNVISQSWGSVRLEDLKMEEGEFVFVKCVYMSKNLPTEEVEGKSPRSMFLDLVKRINPDIFLHGVLNGAYSDPFFLTRFRDVLYHYSTLFNLMEMTFPPRENKERMLMERVLGMEVLNVIACEGPDRVERPETYRQWHVRHVRAGFVMVPFWSDLASMVMERVRKYHHKEFLVTEDGLWLLLGWRARTIFAASCWQPARET</sequence>
<feature type="region of interest" description="Leucine repeat II (LRII)" evidence="3">
    <location>
        <begin position="392"/>
        <end position="424"/>
    </location>
</feature>
<dbReference type="Proteomes" id="UP001153555">
    <property type="component" value="Unassembled WGS sequence"/>
</dbReference>
<feature type="compositionally biased region" description="Polar residues" evidence="4">
    <location>
        <begin position="39"/>
        <end position="54"/>
    </location>
</feature>
<dbReference type="InterPro" id="IPR005202">
    <property type="entry name" value="TF_GRAS"/>
</dbReference>
<feature type="compositionally biased region" description="Basic and acidic residues" evidence="4">
    <location>
        <begin position="26"/>
        <end position="38"/>
    </location>
</feature>
<evidence type="ECO:0000256" key="4">
    <source>
        <dbReference type="SAM" id="MobiDB-lite"/>
    </source>
</evidence>
<dbReference type="EMBL" id="CACSLK010003174">
    <property type="protein sequence ID" value="CAA0809011.1"/>
    <property type="molecule type" value="Genomic_DNA"/>
</dbReference>
<comment type="similarity">
    <text evidence="3">Belongs to the GRAS family.</text>
</comment>
<dbReference type="AlphaFoldDB" id="A0A9N7R1U8"/>
<evidence type="ECO:0000256" key="3">
    <source>
        <dbReference type="PROSITE-ProRule" id="PRU01191"/>
    </source>
</evidence>
<comment type="caution">
    <text evidence="5">The sequence shown here is derived from an EMBL/GenBank/DDBJ whole genome shotgun (WGS) entry which is preliminary data.</text>
</comment>
<keyword evidence="1" id="KW-0805">Transcription regulation</keyword>
<gene>
    <name evidence="5" type="ORF">SHERM_11217</name>
</gene>
<protein>
    <submittedName>
        <fullName evidence="5">Scarecrow-like protein 9</fullName>
    </submittedName>
</protein>
<evidence type="ECO:0000256" key="1">
    <source>
        <dbReference type="ARBA" id="ARBA00023015"/>
    </source>
</evidence>
<evidence type="ECO:0000313" key="6">
    <source>
        <dbReference type="Proteomes" id="UP001153555"/>
    </source>
</evidence>
<organism evidence="5 6">
    <name type="scientific">Striga hermonthica</name>
    <name type="common">Purple witchweed</name>
    <name type="synonym">Buchnera hermonthica</name>
    <dbReference type="NCBI Taxonomy" id="68872"/>
    <lineage>
        <taxon>Eukaryota</taxon>
        <taxon>Viridiplantae</taxon>
        <taxon>Streptophyta</taxon>
        <taxon>Embryophyta</taxon>
        <taxon>Tracheophyta</taxon>
        <taxon>Spermatophyta</taxon>
        <taxon>Magnoliopsida</taxon>
        <taxon>eudicotyledons</taxon>
        <taxon>Gunneridae</taxon>
        <taxon>Pentapetalae</taxon>
        <taxon>asterids</taxon>
        <taxon>lamiids</taxon>
        <taxon>Lamiales</taxon>
        <taxon>Orobanchaceae</taxon>
        <taxon>Buchnereae</taxon>
        <taxon>Striga</taxon>
    </lineage>
</organism>
<comment type="caution">
    <text evidence="3">Lacks conserved residue(s) required for the propagation of feature annotation.</text>
</comment>
<dbReference type="PANTHER" id="PTHR31636">
    <property type="entry name" value="OSJNBA0084A10.13 PROTEIN-RELATED"/>
    <property type="match status" value="1"/>
</dbReference>
<feature type="region of interest" description="Leucine repeat I (LRI)" evidence="3">
    <location>
        <begin position="253"/>
        <end position="313"/>
    </location>
</feature>
<keyword evidence="2" id="KW-0804">Transcription</keyword>
<accession>A0A9N7R1U8</accession>
<feature type="region of interest" description="Disordered" evidence="4">
    <location>
        <begin position="26"/>
        <end position="54"/>
    </location>
</feature>
<evidence type="ECO:0000256" key="2">
    <source>
        <dbReference type="ARBA" id="ARBA00023163"/>
    </source>
</evidence>
<proteinExistence type="inferred from homology"/>
<name>A0A9N7R1U8_STRHE</name>
<feature type="region of interest" description="SAW" evidence="3">
    <location>
        <begin position="530"/>
        <end position="605"/>
    </location>
</feature>
<dbReference type="Pfam" id="PF03514">
    <property type="entry name" value="GRAS"/>
    <property type="match status" value="2"/>
</dbReference>